<reference evidence="2 3" key="1">
    <citation type="submission" date="2012-02" db="EMBL/GenBank/DDBJ databases">
        <title>The Genome Sequence of Parabacteroides distasonis CL09T03C24.</title>
        <authorList>
            <consortium name="The Broad Institute Genome Sequencing Platform"/>
            <person name="Earl A."/>
            <person name="Ward D."/>
            <person name="Feldgarden M."/>
            <person name="Gevers D."/>
            <person name="Zitomersky N.L."/>
            <person name="Coyne M.J."/>
            <person name="Comstock L.E."/>
            <person name="Young S.K."/>
            <person name="Zeng Q."/>
            <person name="Gargeya S."/>
            <person name="Fitzgerald M."/>
            <person name="Haas B."/>
            <person name="Abouelleil A."/>
            <person name="Alvarado L."/>
            <person name="Arachchi H.M."/>
            <person name="Berlin A."/>
            <person name="Chapman S.B."/>
            <person name="Gearin G."/>
            <person name="Goldberg J."/>
            <person name="Griggs A."/>
            <person name="Gujja S."/>
            <person name="Hansen M."/>
            <person name="Heiman D."/>
            <person name="Howarth C."/>
            <person name="Larimer J."/>
            <person name="Lui A."/>
            <person name="MacDonald P.J.P."/>
            <person name="McCowen C."/>
            <person name="Montmayeur A."/>
            <person name="Murphy C."/>
            <person name="Neiman D."/>
            <person name="Pearson M."/>
            <person name="Priest M."/>
            <person name="Roberts A."/>
            <person name="Saif S."/>
            <person name="Shea T."/>
            <person name="Sisk P."/>
            <person name="Stolte C."/>
            <person name="Sykes S."/>
            <person name="Wortman J."/>
            <person name="Nusbaum C."/>
            <person name="Birren B."/>
        </authorList>
    </citation>
    <scope>NUCLEOTIDE SEQUENCE [LARGE SCALE GENOMIC DNA]</scope>
    <source>
        <strain evidence="2 3">CL09T03C24</strain>
    </source>
</reference>
<dbReference type="AlphaFoldDB" id="A0AAD2TPZ6"/>
<feature type="transmembrane region" description="Helical" evidence="1">
    <location>
        <begin position="15"/>
        <end position="36"/>
    </location>
</feature>
<keyword evidence="1" id="KW-0472">Membrane</keyword>
<keyword evidence="1" id="KW-0812">Transmembrane</keyword>
<evidence type="ECO:0000256" key="1">
    <source>
        <dbReference type="SAM" id="Phobius"/>
    </source>
</evidence>
<organism evidence="2 3">
    <name type="scientific">Parabacteroides distasonis CL09T03C24</name>
    <dbReference type="NCBI Taxonomy" id="999417"/>
    <lineage>
        <taxon>Bacteria</taxon>
        <taxon>Pseudomonadati</taxon>
        <taxon>Bacteroidota</taxon>
        <taxon>Bacteroidia</taxon>
        <taxon>Bacteroidales</taxon>
        <taxon>Tannerellaceae</taxon>
        <taxon>Parabacteroides</taxon>
    </lineage>
</organism>
<comment type="caution">
    <text evidence="2">The sequence shown here is derived from an EMBL/GenBank/DDBJ whole genome shotgun (WGS) entry which is preliminary data.</text>
</comment>
<dbReference type="RefSeq" id="WP_005865104.1">
    <property type="nucleotide sequence ID" value="NZ_JH976487.1"/>
</dbReference>
<protein>
    <submittedName>
        <fullName evidence="2">Uncharacterized protein</fullName>
    </submittedName>
</protein>
<sequence length="191" mass="21741">MKNGVICFMFLREVYRAYFIIILLFIGSMMNTSYAVSKSINKTLDQIDDKYNSFVIYSGDGYSIGYPKMWKVVHNPDPISDVYIGDSMGHIGFTVLYFETNQSVTEINKIANKNAIQTGMEVCENELVTLKSLEGYRTIYLFSMGGINQTHISYLLKKGNLIYNIKFGGQSRYIDASVVLIDKIIQTIKIK</sequence>
<gene>
    <name evidence="2" type="ORF">HMPREF1059_01890</name>
</gene>
<proteinExistence type="predicted"/>
<dbReference type="EMBL" id="AGZN01000018">
    <property type="protein sequence ID" value="EKN27789.1"/>
    <property type="molecule type" value="Genomic_DNA"/>
</dbReference>
<name>A0AAD2TPZ6_PARDI</name>
<dbReference type="Proteomes" id="UP000006262">
    <property type="component" value="Unassembled WGS sequence"/>
</dbReference>
<accession>A0AAD2TPZ6</accession>
<evidence type="ECO:0000313" key="2">
    <source>
        <dbReference type="EMBL" id="EKN27789.1"/>
    </source>
</evidence>
<keyword evidence="1" id="KW-1133">Transmembrane helix</keyword>
<evidence type="ECO:0000313" key="3">
    <source>
        <dbReference type="Proteomes" id="UP000006262"/>
    </source>
</evidence>